<protein>
    <submittedName>
        <fullName evidence="1">Uncharacterized protein</fullName>
    </submittedName>
</protein>
<organism evidence="1 2">
    <name type="scientific">Linum tenue</name>
    <dbReference type="NCBI Taxonomy" id="586396"/>
    <lineage>
        <taxon>Eukaryota</taxon>
        <taxon>Viridiplantae</taxon>
        <taxon>Streptophyta</taxon>
        <taxon>Embryophyta</taxon>
        <taxon>Tracheophyta</taxon>
        <taxon>Spermatophyta</taxon>
        <taxon>Magnoliopsida</taxon>
        <taxon>eudicotyledons</taxon>
        <taxon>Gunneridae</taxon>
        <taxon>Pentapetalae</taxon>
        <taxon>rosids</taxon>
        <taxon>fabids</taxon>
        <taxon>Malpighiales</taxon>
        <taxon>Linaceae</taxon>
        <taxon>Linum</taxon>
    </lineage>
</organism>
<dbReference type="AlphaFoldDB" id="A0AAV0RQ04"/>
<dbReference type="EMBL" id="CAMGYJ010000011">
    <property type="protein sequence ID" value="CAI0559161.1"/>
    <property type="molecule type" value="Genomic_DNA"/>
</dbReference>
<name>A0AAV0RQ04_9ROSI</name>
<gene>
    <name evidence="1" type="ORF">LITE_LOCUS49084</name>
</gene>
<evidence type="ECO:0000313" key="1">
    <source>
        <dbReference type="EMBL" id="CAI0559161.1"/>
    </source>
</evidence>
<comment type="caution">
    <text evidence="1">The sequence shown here is derived from an EMBL/GenBank/DDBJ whole genome shotgun (WGS) entry which is preliminary data.</text>
</comment>
<sequence>TVNQVKTSSCRGVLRSSGLQGRRRSFVYETFQKKLILFMFERCRFTFG</sequence>
<dbReference type="Proteomes" id="UP001154282">
    <property type="component" value="Unassembled WGS sequence"/>
</dbReference>
<evidence type="ECO:0000313" key="2">
    <source>
        <dbReference type="Proteomes" id="UP001154282"/>
    </source>
</evidence>
<reference evidence="1" key="1">
    <citation type="submission" date="2022-08" db="EMBL/GenBank/DDBJ databases">
        <authorList>
            <person name="Gutierrez-Valencia J."/>
        </authorList>
    </citation>
    <scope>NUCLEOTIDE SEQUENCE</scope>
</reference>
<accession>A0AAV0RQ04</accession>
<keyword evidence="2" id="KW-1185">Reference proteome</keyword>
<proteinExistence type="predicted"/>
<feature type="non-terminal residue" evidence="1">
    <location>
        <position position="1"/>
    </location>
</feature>